<dbReference type="InterPro" id="IPR000055">
    <property type="entry name" value="Restrct_endonuc_typeI_TRD"/>
</dbReference>
<dbReference type="CDD" id="cd17256">
    <property type="entry name" value="RMtype1_S_EcoJA65PI-TRD1-CR1_like"/>
    <property type="match status" value="1"/>
</dbReference>
<name>A0A495QWS8_9ACTN</name>
<evidence type="ECO:0000256" key="2">
    <source>
        <dbReference type="ARBA" id="ARBA00022747"/>
    </source>
</evidence>
<dbReference type="RefSeq" id="WP_121432269.1">
    <property type="nucleotide sequence ID" value="NZ_RBWU01000001.1"/>
</dbReference>
<dbReference type="GO" id="GO:0003677">
    <property type="term" value="F:DNA binding"/>
    <property type="evidence" value="ECO:0007669"/>
    <property type="project" value="UniProtKB-KW"/>
</dbReference>
<reference evidence="6 7" key="1">
    <citation type="submission" date="2018-10" db="EMBL/GenBank/DDBJ databases">
        <title>Genomic Encyclopedia of Archaeal and Bacterial Type Strains, Phase II (KMG-II): from individual species to whole genera.</title>
        <authorList>
            <person name="Goeker M."/>
        </authorList>
    </citation>
    <scope>NUCLEOTIDE SEQUENCE [LARGE SCALE GENOMIC DNA]</scope>
    <source>
        <strain evidence="6 7">DSM 43383</strain>
    </source>
</reference>
<organism evidence="6 7">
    <name type="scientific">Actinomadura pelletieri DSM 43383</name>
    <dbReference type="NCBI Taxonomy" id="1120940"/>
    <lineage>
        <taxon>Bacteria</taxon>
        <taxon>Bacillati</taxon>
        <taxon>Actinomycetota</taxon>
        <taxon>Actinomycetes</taxon>
        <taxon>Streptosporangiales</taxon>
        <taxon>Thermomonosporaceae</taxon>
        <taxon>Actinomadura</taxon>
    </lineage>
</organism>
<gene>
    <name evidence="6" type="ORF">BZB76_0052</name>
</gene>
<comment type="subunit">
    <text evidence="4">The methyltransferase is composed of M and S polypeptides.</text>
</comment>
<dbReference type="Proteomes" id="UP000274601">
    <property type="component" value="Unassembled WGS sequence"/>
</dbReference>
<dbReference type="OrthoDB" id="3197085at2"/>
<dbReference type="GO" id="GO:0009307">
    <property type="term" value="P:DNA restriction-modification system"/>
    <property type="evidence" value="ECO:0007669"/>
    <property type="project" value="UniProtKB-KW"/>
</dbReference>
<accession>A0A495QWS8</accession>
<proteinExistence type="inferred from homology"/>
<keyword evidence="3" id="KW-0238">DNA-binding</keyword>
<evidence type="ECO:0000313" key="6">
    <source>
        <dbReference type="EMBL" id="RKS78635.1"/>
    </source>
</evidence>
<protein>
    <submittedName>
        <fullName evidence="6">Type I restriction enzyme S subunit</fullName>
    </submittedName>
</protein>
<dbReference type="Gene3D" id="3.90.220.20">
    <property type="entry name" value="DNA methylase specificity domains"/>
    <property type="match status" value="2"/>
</dbReference>
<sequence length="424" mass="46846">MTTENINYWPLVRLKEVTVDVPSIDPGKSPDTTFSYIDISSIDNQQCKITETKRIAGSQAPSRARRPVQKDDVLFSNVRTYLRNVALVEETQESTVASTGFTVLRSAAKILPRYLYHLVRSDYFIDQVTPKQTGTHYPATSDSVVRNQIVPLPDLSQQASLVATIDAAEESCSAAKSHLSNSERLILASQEALLDAAFSGRLTADWRSNNKGDIEDGKLPAGWTRATLEELAEPGVTVSYGIVKPGPEVVGGVPYVRQQDIADGTVLVDQLAHTSPEIASKYRRTSLREGDVLLCIIRNLRVAIVPPGIDGANITQGMVRIRPGDRVLSEYLAYYLSAPRTQQRMRDQYVGLAMPRINVRDARALLIDLPPLDEQHEIVNRISTLLSLVDKVKERINRASQHIDRSTQAVVTKALRGELNVAPV</sequence>
<evidence type="ECO:0000313" key="7">
    <source>
        <dbReference type="Proteomes" id="UP000274601"/>
    </source>
</evidence>
<evidence type="ECO:0000256" key="3">
    <source>
        <dbReference type="ARBA" id="ARBA00023125"/>
    </source>
</evidence>
<comment type="caution">
    <text evidence="6">The sequence shown here is derived from an EMBL/GenBank/DDBJ whole genome shotgun (WGS) entry which is preliminary data.</text>
</comment>
<keyword evidence="2" id="KW-0680">Restriction system</keyword>
<dbReference type="InterPro" id="IPR051212">
    <property type="entry name" value="Type-I_RE_S_subunit"/>
</dbReference>
<dbReference type="EMBL" id="RBWU01000001">
    <property type="protein sequence ID" value="RKS78635.1"/>
    <property type="molecule type" value="Genomic_DNA"/>
</dbReference>
<dbReference type="AlphaFoldDB" id="A0A495QWS8"/>
<dbReference type="InterPro" id="IPR044946">
    <property type="entry name" value="Restrct_endonuc_typeI_TRD_sf"/>
</dbReference>
<feature type="domain" description="Type I restriction modification DNA specificity" evidence="5">
    <location>
        <begin position="248"/>
        <end position="397"/>
    </location>
</feature>
<dbReference type="PANTHER" id="PTHR43140:SF1">
    <property type="entry name" value="TYPE I RESTRICTION ENZYME ECOKI SPECIFICITY SUBUNIT"/>
    <property type="match status" value="1"/>
</dbReference>
<evidence type="ECO:0000259" key="5">
    <source>
        <dbReference type="Pfam" id="PF01420"/>
    </source>
</evidence>
<dbReference type="Pfam" id="PF01420">
    <property type="entry name" value="Methylase_S"/>
    <property type="match status" value="1"/>
</dbReference>
<comment type="similarity">
    <text evidence="1">Belongs to the type-I restriction system S methylase family.</text>
</comment>
<dbReference type="SUPFAM" id="SSF116734">
    <property type="entry name" value="DNA methylase specificity domain"/>
    <property type="match status" value="2"/>
</dbReference>
<evidence type="ECO:0000256" key="4">
    <source>
        <dbReference type="ARBA" id="ARBA00038652"/>
    </source>
</evidence>
<keyword evidence="7" id="KW-1185">Reference proteome</keyword>
<dbReference type="PANTHER" id="PTHR43140">
    <property type="entry name" value="TYPE-1 RESTRICTION ENZYME ECOKI SPECIFICITY PROTEIN"/>
    <property type="match status" value="1"/>
</dbReference>
<evidence type="ECO:0000256" key="1">
    <source>
        <dbReference type="ARBA" id="ARBA00010923"/>
    </source>
</evidence>